<dbReference type="Pfam" id="PF01985">
    <property type="entry name" value="CRS1_YhbY"/>
    <property type="match status" value="1"/>
</dbReference>
<dbReference type="InterPro" id="IPR017924">
    <property type="entry name" value="RNA-binding_YhbY"/>
</dbReference>
<dbReference type="PANTHER" id="PTHR40065">
    <property type="entry name" value="RNA-BINDING PROTEIN YHBY"/>
    <property type="match status" value="1"/>
</dbReference>
<evidence type="ECO:0000256" key="1">
    <source>
        <dbReference type="ARBA" id="ARBA00022884"/>
    </source>
</evidence>
<feature type="domain" description="CRM" evidence="4">
    <location>
        <begin position="6"/>
        <end position="102"/>
    </location>
</feature>
<dbReference type="SUPFAM" id="SSF75471">
    <property type="entry name" value="YhbY-like"/>
    <property type="match status" value="1"/>
</dbReference>
<comment type="caution">
    <text evidence="5">The sequence shown here is derived from an EMBL/GenBank/DDBJ whole genome shotgun (WGS) entry which is preliminary data.</text>
</comment>
<organism evidence="5 6">
    <name type="scientific">Natronospira elongata</name>
    <dbReference type="NCBI Taxonomy" id="3110268"/>
    <lineage>
        <taxon>Bacteria</taxon>
        <taxon>Pseudomonadati</taxon>
        <taxon>Pseudomonadota</taxon>
        <taxon>Gammaproteobacteria</taxon>
        <taxon>Natronospirales</taxon>
        <taxon>Natronospiraceae</taxon>
        <taxon>Natronospira</taxon>
    </lineage>
</organism>
<dbReference type="EMBL" id="JAYGII010000015">
    <property type="protein sequence ID" value="MEA5445825.1"/>
    <property type="molecule type" value="Genomic_DNA"/>
</dbReference>
<dbReference type="NCBIfam" id="TIGR00253">
    <property type="entry name" value="RNA_bind_YhbY"/>
    <property type="match status" value="1"/>
</dbReference>
<feature type="compositionally biased region" description="Basic residues" evidence="3">
    <location>
        <begin position="14"/>
        <end position="23"/>
    </location>
</feature>
<sequence>MSNQSKPLGEAQKKHLKRLAHHRRPIVQTGANGLTEAVLAEIERGLNDHELIKTRIVAGDREERSNMIAEICERTGATLVQRIGHVAVLYRPHPEKPRIELPGPGHSRRALAS</sequence>
<name>A0AAP6JF28_9GAMM</name>
<dbReference type="RefSeq" id="WP_346051632.1">
    <property type="nucleotide sequence ID" value="NZ_JAYGII010000015.1"/>
</dbReference>
<feature type="region of interest" description="Disordered" evidence="3">
    <location>
        <begin position="1"/>
        <end position="23"/>
    </location>
</feature>
<feature type="region of interest" description="Disordered" evidence="3">
    <location>
        <begin position="94"/>
        <end position="113"/>
    </location>
</feature>
<proteinExistence type="predicted"/>
<dbReference type="SMART" id="SM01103">
    <property type="entry name" value="CRS1_YhbY"/>
    <property type="match status" value="1"/>
</dbReference>
<gene>
    <name evidence="5" type="primary">yhbY</name>
    <name evidence="5" type="ORF">VCB98_08340</name>
</gene>
<evidence type="ECO:0000313" key="5">
    <source>
        <dbReference type="EMBL" id="MEA5445825.1"/>
    </source>
</evidence>
<evidence type="ECO:0000313" key="6">
    <source>
        <dbReference type="Proteomes" id="UP001302316"/>
    </source>
</evidence>
<evidence type="ECO:0000256" key="2">
    <source>
        <dbReference type="PROSITE-ProRule" id="PRU00626"/>
    </source>
</evidence>
<dbReference type="PROSITE" id="PS51295">
    <property type="entry name" value="CRM"/>
    <property type="match status" value="1"/>
</dbReference>
<dbReference type="AlphaFoldDB" id="A0AAP6JF28"/>
<keyword evidence="1 2" id="KW-0694">RNA-binding</keyword>
<dbReference type="InterPro" id="IPR051925">
    <property type="entry name" value="RNA-binding_domain"/>
</dbReference>
<evidence type="ECO:0000256" key="3">
    <source>
        <dbReference type="SAM" id="MobiDB-lite"/>
    </source>
</evidence>
<protein>
    <submittedName>
        <fullName evidence="5">Ribosome assembly RNA-binding protein YhbY</fullName>
    </submittedName>
</protein>
<reference evidence="5 6" key="1">
    <citation type="submission" date="2023-12" db="EMBL/GenBank/DDBJ databases">
        <title>Whole-genome sequencing of halo(alkali)philic microorganisms from hypersaline lakes.</title>
        <authorList>
            <person name="Sorokin D.Y."/>
            <person name="Merkel A.Y."/>
            <person name="Messina E."/>
            <person name="Yakimov M."/>
        </authorList>
    </citation>
    <scope>NUCLEOTIDE SEQUENCE [LARGE SCALE GENOMIC DNA]</scope>
    <source>
        <strain evidence="5 6">AB-CW1</strain>
    </source>
</reference>
<evidence type="ECO:0000259" key="4">
    <source>
        <dbReference type="PROSITE" id="PS51295"/>
    </source>
</evidence>
<dbReference type="GO" id="GO:0003723">
    <property type="term" value="F:RNA binding"/>
    <property type="evidence" value="ECO:0007669"/>
    <property type="project" value="UniProtKB-UniRule"/>
</dbReference>
<dbReference type="PANTHER" id="PTHR40065:SF3">
    <property type="entry name" value="RNA-BINDING PROTEIN YHBY"/>
    <property type="match status" value="1"/>
</dbReference>
<keyword evidence="6" id="KW-1185">Reference proteome</keyword>
<dbReference type="Gene3D" id="3.30.110.60">
    <property type="entry name" value="YhbY-like"/>
    <property type="match status" value="1"/>
</dbReference>
<dbReference type="InterPro" id="IPR001890">
    <property type="entry name" value="RNA-binding_CRM"/>
</dbReference>
<accession>A0AAP6JF28</accession>
<dbReference type="Proteomes" id="UP001302316">
    <property type="component" value="Unassembled WGS sequence"/>
</dbReference>
<dbReference type="InterPro" id="IPR035920">
    <property type="entry name" value="YhbY-like_sf"/>
</dbReference>